<comment type="caution">
    <text evidence="1">The sequence shown here is derived from an EMBL/GenBank/DDBJ whole genome shotgun (WGS) entry which is preliminary data.</text>
</comment>
<name>A0A270BWF6_9PROT</name>
<accession>A0A270BWF6</accession>
<dbReference type="OrthoDB" id="9815695at2"/>
<dbReference type="RefSeq" id="WP_048853999.1">
    <property type="nucleotide sequence ID" value="NZ_BAMZ01000014.1"/>
</dbReference>
<dbReference type="STRING" id="1231343.Absy_014_053"/>
<dbReference type="InterPro" id="IPR021270">
    <property type="entry name" value="DUF2849"/>
</dbReference>
<dbReference type="Proteomes" id="UP000216033">
    <property type="component" value="Unassembled WGS sequence"/>
</dbReference>
<evidence type="ECO:0008006" key="3">
    <source>
        <dbReference type="Google" id="ProtNLM"/>
    </source>
</evidence>
<keyword evidence="2" id="KW-1185">Reference proteome</keyword>
<evidence type="ECO:0000313" key="2">
    <source>
        <dbReference type="Proteomes" id="UP000216033"/>
    </source>
</evidence>
<sequence length="115" mass="12818">MDRRNNRRDAEGYSVVTANRLLDGRIVWLDEHGKWQLTIAPARLFPNGEIEEVIHHQNARAAADEVVGVYGVQVEQTPDGPCPRTTRERIRADGPSVHAEFTPLWQPAPAAIKGS</sequence>
<protein>
    <recommendedName>
        <fullName evidence="3">DUF2849 domain-containing protein</fullName>
    </recommendedName>
</protein>
<organism evidence="1 2">
    <name type="scientific">Acetobacter syzygii</name>
    <dbReference type="NCBI Taxonomy" id="146476"/>
    <lineage>
        <taxon>Bacteria</taxon>
        <taxon>Pseudomonadati</taxon>
        <taxon>Pseudomonadota</taxon>
        <taxon>Alphaproteobacteria</taxon>
        <taxon>Acetobacterales</taxon>
        <taxon>Acetobacteraceae</taxon>
        <taxon>Acetobacter</taxon>
    </lineage>
</organism>
<proteinExistence type="predicted"/>
<reference evidence="1 2" key="1">
    <citation type="submission" date="2017-04" db="EMBL/GenBank/DDBJ databases">
        <title>Kefir bacterial isolates.</title>
        <authorList>
            <person name="Kim Y."/>
            <person name="Blasche S."/>
            <person name="Patil K.R."/>
        </authorList>
    </citation>
    <scope>NUCLEOTIDE SEQUENCE [LARGE SCALE GENOMIC DNA]</scope>
    <source>
        <strain evidence="1 2">KR-2</strain>
    </source>
</reference>
<dbReference type="EMBL" id="NDFP01000002">
    <property type="protein sequence ID" value="PAL28476.1"/>
    <property type="molecule type" value="Genomic_DNA"/>
</dbReference>
<dbReference type="AlphaFoldDB" id="A0A270BWF6"/>
<evidence type="ECO:0000313" key="1">
    <source>
        <dbReference type="EMBL" id="PAL28476.1"/>
    </source>
</evidence>
<dbReference type="GeneID" id="98302491"/>
<dbReference type="Pfam" id="PF11011">
    <property type="entry name" value="DUF2849"/>
    <property type="match status" value="1"/>
</dbReference>
<gene>
    <name evidence="1" type="ORF">B9K05_03675</name>
</gene>